<dbReference type="STRING" id="3708.A0A078GEP4"/>
<accession>A0A078GEP4</accession>
<reference evidence="2 3" key="1">
    <citation type="journal article" date="2014" name="Science">
        <title>Plant genetics. Early allopolyploid evolution in the post-Neolithic Brassica napus oilseed genome.</title>
        <authorList>
            <person name="Chalhoub B."/>
            <person name="Denoeud F."/>
            <person name="Liu S."/>
            <person name="Parkin I.A."/>
            <person name="Tang H."/>
            <person name="Wang X."/>
            <person name="Chiquet J."/>
            <person name="Belcram H."/>
            <person name="Tong C."/>
            <person name="Samans B."/>
            <person name="Correa M."/>
            <person name="Da Silva C."/>
            <person name="Just J."/>
            <person name="Falentin C."/>
            <person name="Koh C.S."/>
            <person name="Le Clainche I."/>
            <person name="Bernard M."/>
            <person name="Bento P."/>
            <person name="Noel B."/>
            <person name="Labadie K."/>
            <person name="Alberti A."/>
            <person name="Charles M."/>
            <person name="Arnaud D."/>
            <person name="Guo H."/>
            <person name="Daviaud C."/>
            <person name="Alamery S."/>
            <person name="Jabbari K."/>
            <person name="Zhao M."/>
            <person name="Edger P.P."/>
            <person name="Chelaifa H."/>
            <person name="Tack D."/>
            <person name="Lassalle G."/>
            <person name="Mestiri I."/>
            <person name="Schnel N."/>
            <person name="Le Paslier M.C."/>
            <person name="Fan G."/>
            <person name="Renault V."/>
            <person name="Bayer P.E."/>
            <person name="Golicz A.A."/>
            <person name="Manoli S."/>
            <person name="Lee T.H."/>
            <person name="Thi V.H."/>
            <person name="Chalabi S."/>
            <person name="Hu Q."/>
            <person name="Fan C."/>
            <person name="Tollenaere R."/>
            <person name="Lu Y."/>
            <person name="Battail C."/>
            <person name="Shen J."/>
            <person name="Sidebottom C.H."/>
            <person name="Wang X."/>
            <person name="Canaguier A."/>
            <person name="Chauveau A."/>
            <person name="Berard A."/>
            <person name="Deniot G."/>
            <person name="Guan M."/>
            <person name="Liu Z."/>
            <person name="Sun F."/>
            <person name="Lim Y.P."/>
            <person name="Lyons E."/>
            <person name="Town C.D."/>
            <person name="Bancroft I."/>
            <person name="Wang X."/>
            <person name="Meng J."/>
            <person name="Ma J."/>
            <person name="Pires J.C."/>
            <person name="King G.J."/>
            <person name="Brunel D."/>
            <person name="Delourme R."/>
            <person name="Renard M."/>
            <person name="Aury J.M."/>
            <person name="Adams K.L."/>
            <person name="Batley J."/>
            <person name="Snowdon R.J."/>
            <person name="Tost J."/>
            <person name="Edwards D."/>
            <person name="Zhou Y."/>
            <person name="Hua W."/>
            <person name="Sharpe A.G."/>
            <person name="Paterson A.H."/>
            <person name="Guan C."/>
            <person name="Wincker P."/>
        </authorList>
    </citation>
    <scope>NUCLEOTIDE SEQUENCE [LARGE SCALE GENOMIC DNA]</scope>
    <source>
        <strain evidence="3">cv. Darmor-bzh</strain>
    </source>
</reference>
<dbReference type="Gramene" id="CDY24980">
    <property type="protein sequence ID" value="CDY24980"/>
    <property type="gene ID" value="GSBRNA2T00028783001"/>
</dbReference>
<proteinExistence type="predicted"/>
<reference evidence="2" key="2">
    <citation type="submission" date="2014-06" db="EMBL/GenBank/DDBJ databases">
        <authorList>
            <person name="Genoscope - CEA"/>
        </authorList>
    </citation>
    <scope>NUCLEOTIDE SEQUENCE</scope>
</reference>
<dbReference type="EMBL" id="HG994366">
    <property type="protein sequence ID" value="CAF1920964.1"/>
    <property type="molecule type" value="Genomic_DNA"/>
</dbReference>
<reference evidence="1" key="3">
    <citation type="submission" date="2021-01" db="EMBL/GenBank/DDBJ databases">
        <authorList>
            <consortium name="Genoscope - CEA"/>
            <person name="William W."/>
        </authorList>
    </citation>
    <scope>NUCLEOTIDE SEQUENCE</scope>
</reference>
<dbReference type="Proteomes" id="UP001295469">
    <property type="component" value="Chromosome C02"/>
</dbReference>
<gene>
    <name evidence="2" type="primary">BnaC02g40280D</name>
    <name evidence="1" type="ORF">DARMORV10_C02P58920.1</name>
    <name evidence="2" type="ORF">GSBRNA2T00028783001</name>
</gene>
<evidence type="ECO:0000313" key="2">
    <source>
        <dbReference type="EMBL" id="CDY24980.1"/>
    </source>
</evidence>
<evidence type="ECO:0000313" key="3">
    <source>
        <dbReference type="Proteomes" id="UP000028999"/>
    </source>
</evidence>
<name>A0A078GEP4_BRANA</name>
<dbReference type="AlphaFoldDB" id="A0A078GEP4"/>
<evidence type="ECO:0000313" key="1">
    <source>
        <dbReference type="EMBL" id="CAF1920964.1"/>
    </source>
</evidence>
<protein>
    <submittedName>
        <fullName evidence="1">(rape) hypothetical protein</fullName>
    </submittedName>
    <submittedName>
        <fullName evidence="2">BnaC02g40280D protein</fullName>
    </submittedName>
</protein>
<dbReference type="PaxDb" id="3708-A0A078GEP4"/>
<dbReference type="EMBL" id="LK032167">
    <property type="protein sequence ID" value="CDY24980.1"/>
    <property type="molecule type" value="Genomic_DNA"/>
</dbReference>
<dbReference type="Proteomes" id="UP000028999">
    <property type="component" value="Unassembled WGS sequence"/>
</dbReference>
<sequence>MTLKYLENKGITSKSEAESYVLLQSKVDFQHSPLPCDPSTRPIRQRFSEFAKLVSSKGFYA</sequence>
<keyword evidence="3" id="KW-1185">Reference proteome</keyword>
<organism evidence="2 3">
    <name type="scientific">Brassica napus</name>
    <name type="common">Rape</name>
    <dbReference type="NCBI Taxonomy" id="3708"/>
    <lineage>
        <taxon>Eukaryota</taxon>
        <taxon>Viridiplantae</taxon>
        <taxon>Streptophyta</taxon>
        <taxon>Embryophyta</taxon>
        <taxon>Tracheophyta</taxon>
        <taxon>Spermatophyta</taxon>
        <taxon>Magnoliopsida</taxon>
        <taxon>eudicotyledons</taxon>
        <taxon>Gunneridae</taxon>
        <taxon>Pentapetalae</taxon>
        <taxon>rosids</taxon>
        <taxon>malvids</taxon>
        <taxon>Brassicales</taxon>
        <taxon>Brassicaceae</taxon>
        <taxon>Brassiceae</taxon>
        <taxon>Brassica</taxon>
    </lineage>
</organism>